<evidence type="ECO:0000256" key="1">
    <source>
        <dbReference type="ARBA" id="ARBA00006817"/>
    </source>
</evidence>
<dbReference type="RefSeq" id="WP_109674136.1">
    <property type="nucleotide sequence ID" value="NZ_QGDT01000004.1"/>
</dbReference>
<dbReference type="AlphaFoldDB" id="A0A316AL42"/>
<reference evidence="3 4" key="1">
    <citation type="submission" date="2018-03" db="EMBL/GenBank/DDBJ databases">
        <title>Genomic Encyclopedia of Archaeal and Bacterial Type Strains, Phase II (KMG-II): from individual species to whole genera.</title>
        <authorList>
            <person name="Goeker M."/>
        </authorList>
    </citation>
    <scope>NUCLEOTIDE SEQUENCE [LARGE SCALE GENOMIC DNA]</scope>
    <source>
        <strain evidence="3 4">DSM 100346</strain>
    </source>
</reference>
<dbReference type="OrthoDB" id="384974at2"/>
<name>A0A316AL42_9BACT</name>
<accession>A0A316AL42</accession>
<feature type="domain" description="Activator of Hsp90 ATPase homologue 1/2-like C-terminal" evidence="2">
    <location>
        <begin position="14"/>
        <end position="141"/>
    </location>
</feature>
<protein>
    <submittedName>
        <fullName evidence="3">Uncharacterized protein YndB with AHSA1/START domain</fullName>
    </submittedName>
</protein>
<sequence>MEKLKTISFSVSINAPRERIWEVLWQPKTYEKWTSVFMEGSHYKGDLKQGHTIDFLAKNGDGMRSLVEKLIVNEQMVFSHQKELKEGVETATTWQGAKEIYFLKKESDTSIELQVIMDITPEMEEYFNDAFPKALGRIKQYSES</sequence>
<organism evidence="3 4">
    <name type="scientific">Dyadobacter jejuensis</name>
    <dbReference type="NCBI Taxonomy" id="1082580"/>
    <lineage>
        <taxon>Bacteria</taxon>
        <taxon>Pseudomonadati</taxon>
        <taxon>Bacteroidota</taxon>
        <taxon>Cytophagia</taxon>
        <taxon>Cytophagales</taxon>
        <taxon>Spirosomataceae</taxon>
        <taxon>Dyadobacter</taxon>
    </lineage>
</organism>
<proteinExistence type="inferred from homology"/>
<dbReference type="InterPro" id="IPR013538">
    <property type="entry name" value="ASHA1/2-like_C"/>
</dbReference>
<dbReference type="Pfam" id="PF08327">
    <property type="entry name" value="AHSA1"/>
    <property type="match status" value="1"/>
</dbReference>
<dbReference type="Proteomes" id="UP000245880">
    <property type="component" value="Unassembled WGS sequence"/>
</dbReference>
<dbReference type="SUPFAM" id="SSF55961">
    <property type="entry name" value="Bet v1-like"/>
    <property type="match status" value="1"/>
</dbReference>
<dbReference type="Gene3D" id="3.30.530.20">
    <property type="match status" value="1"/>
</dbReference>
<keyword evidence="4" id="KW-1185">Reference proteome</keyword>
<comment type="similarity">
    <text evidence="1">Belongs to the AHA1 family.</text>
</comment>
<evidence type="ECO:0000313" key="3">
    <source>
        <dbReference type="EMBL" id="PWJ58261.1"/>
    </source>
</evidence>
<comment type="caution">
    <text evidence="3">The sequence shown here is derived from an EMBL/GenBank/DDBJ whole genome shotgun (WGS) entry which is preliminary data.</text>
</comment>
<evidence type="ECO:0000313" key="4">
    <source>
        <dbReference type="Proteomes" id="UP000245880"/>
    </source>
</evidence>
<dbReference type="InterPro" id="IPR023393">
    <property type="entry name" value="START-like_dom_sf"/>
</dbReference>
<dbReference type="EMBL" id="QGDT01000004">
    <property type="protein sequence ID" value="PWJ58261.1"/>
    <property type="molecule type" value="Genomic_DNA"/>
</dbReference>
<gene>
    <name evidence="3" type="ORF">CLV98_104119</name>
</gene>
<evidence type="ECO:0000259" key="2">
    <source>
        <dbReference type="Pfam" id="PF08327"/>
    </source>
</evidence>